<sequence>MKKYLIKTKTTLLFRIPEEKKLKEEEKKEGITKANLLLNIRYTYPMRIIQIRRKVTSKKKQTTQCANIWG</sequence>
<proteinExistence type="predicted"/>
<evidence type="ECO:0000313" key="2">
    <source>
        <dbReference type="WBParaSite" id="Csp11.Scaffold629.g15342.t1"/>
    </source>
</evidence>
<protein>
    <submittedName>
        <fullName evidence="2">Uncharacterized protein</fullName>
    </submittedName>
</protein>
<organism evidence="1 2">
    <name type="scientific">Caenorhabditis tropicalis</name>
    <dbReference type="NCBI Taxonomy" id="1561998"/>
    <lineage>
        <taxon>Eukaryota</taxon>
        <taxon>Metazoa</taxon>
        <taxon>Ecdysozoa</taxon>
        <taxon>Nematoda</taxon>
        <taxon>Chromadorea</taxon>
        <taxon>Rhabditida</taxon>
        <taxon>Rhabditina</taxon>
        <taxon>Rhabditomorpha</taxon>
        <taxon>Rhabditoidea</taxon>
        <taxon>Rhabditidae</taxon>
        <taxon>Peloderinae</taxon>
        <taxon>Caenorhabditis</taxon>
    </lineage>
</organism>
<evidence type="ECO:0000313" key="1">
    <source>
        <dbReference type="Proteomes" id="UP000095282"/>
    </source>
</evidence>
<accession>A0A1I7U6G5</accession>
<name>A0A1I7U6G5_9PELO</name>
<dbReference type="Proteomes" id="UP000095282">
    <property type="component" value="Unplaced"/>
</dbReference>
<dbReference type="WBParaSite" id="Csp11.Scaffold629.g15342.t1">
    <property type="protein sequence ID" value="Csp11.Scaffold629.g15342.t1"/>
    <property type="gene ID" value="Csp11.Scaffold629.g15342"/>
</dbReference>
<dbReference type="AlphaFoldDB" id="A0A1I7U6G5"/>
<keyword evidence="1" id="KW-1185">Reference proteome</keyword>
<reference evidence="2" key="1">
    <citation type="submission" date="2016-11" db="UniProtKB">
        <authorList>
            <consortium name="WormBaseParasite"/>
        </authorList>
    </citation>
    <scope>IDENTIFICATION</scope>
</reference>